<gene>
    <name evidence="1" type="ORF">EZS28_004866</name>
</gene>
<reference evidence="1 2" key="1">
    <citation type="submission" date="2019-03" db="EMBL/GenBank/DDBJ databases">
        <title>Single cell metagenomics reveals metabolic interactions within the superorganism composed of flagellate Streblomastix strix and complex community of Bacteroidetes bacteria on its surface.</title>
        <authorList>
            <person name="Treitli S.C."/>
            <person name="Kolisko M."/>
            <person name="Husnik F."/>
            <person name="Keeling P."/>
            <person name="Hampl V."/>
        </authorList>
    </citation>
    <scope>NUCLEOTIDE SEQUENCE [LARGE SCALE GENOMIC DNA]</scope>
    <source>
        <strain evidence="1">ST1C</strain>
    </source>
</reference>
<proteinExistence type="predicted"/>
<dbReference type="EMBL" id="SNRW01000716">
    <property type="protein sequence ID" value="KAA6399605.1"/>
    <property type="molecule type" value="Genomic_DNA"/>
</dbReference>
<protein>
    <submittedName>
        <fullName evidence="1">Uncharacterized protein</fullName>
    </submittedName>
</protein>
<organism evidence="1 2">
    <name type="scientific">Streblomastix strix</name>
    <dbReference type="NCBI Taxonomy" id="222440"/>
    <lineage>
        <taxon>Eukaryota</taxon>
        <taxon>Metamonada</taxon>
        <taxon>Preaxostyla</taxon>
        <taxon>Oxymonadida</taxon>
        <taxon>Streblomastigidae</taxon>
        <taxon>Streblomastix</taxon>
    </lineage>
</organism>
<dbReference type="AlphaFoldDB" id="A0A5J4WZ33"/>
<name>A0A5J4WZ33_9EUKA</name>
<dbReference type="Proteomes" id="UP000324800">
    <property type="component" value="Unassembled WGS sequence"/>
</dbReference>
<evidence type="ECO:0000313" key="2">
    <source>
        <dbReference type="Proteomes" id="UP000324800"/>
    </source>
</evidence>
<evidence type="ECO:0000313" key="1">
    <source>
        <dbReference type="EMBL" id="KAA6399605.1"/>
    </source>
</evidence>
<accession>A0A5J4WZ33</accession>
<sequence length="274" mass="31845">MIPKSLLELCLSQEYSLSSLFILITFTLNVLKTNALLTQNKENDEAKEHQNKKKGILNLFQDSFTSLILNIFNIIDSIVVTKILENEIEFQEPTSVPYSIFSHITKRIIYTSLLGKQQQYSPNQLIDPKQSQNLPHFGSSAPIMQPIHALLSPLENTWWLFIKKLFQETDNNQTLLVQQQASYLHNIIISEIKRLIIEDSKVYSINEQKEEKRDTGVLDKEKIEDNFIKKHNLGTCGATILRQMMKHGWDIKVIEEIISHKPYPHTQWENEDLK</sequence>
<comment type="caution">
    <text evidence="1">The sequence shown here is derived from an EMBL/GenBank/DDBJ whole genome shotgun (WGS) entry which is preliminary data.</text>
</comment>